<keyword evidence="3" id="KW-1185">Reference proteome</keyword>
<dbReference type="AlphaFoldDB" id="A0AAD7WYB1"/>
<feature type="region of interest" description="Disordered" evidence="1">
    <location>
        <begin position="1"/>
        <end position="28"/>
    </location>
</feature>
<sequence>MSKPPGARFQRSPRKNLLSVNRGPPSVSWAPDSCLSVAGAPQITGNPISCRKVLGPAERCLPDVPLMRSGDDGSHGQLNDPGGEEEEGRPD</sequence>
<reference evidence="2" key="1">
    <citation type="journal article" date="2023" name="Science">
        <title>Genome structures resolve the early diversification of teleost fishes.</title>
        <authorList>
            <person name="Parey E."/>
            <person name="Louis A."/>
            <person name="Montfort J."/>
            <person name="Bouchez O."/>
            <person name="Roques C."/>
            <person name="Iampietro C."/>
            <person name="Lluch J."/>
            <person name="Castinel A."/>
            <person name="Donnadieu C."/>
            <person name="Desvignes T."/>
            <person name="Floi Bucao C."/>
            <person name="Jouanno E."/>
            <person name="Wen M."/>
            <person name="Mejri S."/>
            <person name="Dirks R."/>
            <person name="Jansen H."/>
            <person name="Henkel C."/>
            <person name="Chen W.J."/>
            <person name="Zahm M."/>
            <person name="Cabau C."/>
            <person name="Klopp C."/>
            <person name="Thompson A.W."/>
            <person name="Robinson-Rechavi M."/>
            <person name="Braasch I."/>
            <person name="Lecointre G."/>
            <person name="Bobe J."/>
            <person name="Postlethwait J.H."/>
            <person name="Berthelot C."/>
            <person name="Roest Crollius H."/>
            <person name="Guiguen Y."/>
        </authorList>
    </citation>
    <scope>NUCLEOTIDE SEQUENCE</scope>
    <source>
        <strain evidence="2">NC1722</strain>
    </source>
</reference>
<proteinExistence type="predicted"/>
<feature type="region of interest" description="Disordered" evidence="1">
    <location>
        <begin position="63"/>
        <end position="91"/>
    </location>
</feature>
<evidence type="ECO:0000313" key="2">
    <source>
        <dbReference type="EMBL" id="KAJ8413443.1"/>
    </source>
</evidence>
<gene>
    <name evidence="2" type="ORF">AAFF_G00094390</name>
</gene>
<dbReference type="Proteomes" id="UP001221898">
    <property type="component" value="Unassembled WGS sequence"/>
</dbReference>
<name>A0AAD7WYB1_9TELE</name>
<protein>
    <submittedName>
        <fullName evidence="2">Uncharacterized protein</fullName>
    </submittedName>
</protein>
<accession>A0AAD7WYB1</accession>
<comment type="caution">
    <text evidence="2">The sequence shown here is derived from an EMBL/GenBank/DDBJ whole genome shotgun (WGS) entry which is preliminary data.</text>
</comment>
<evidence type="ECO:0000313" key="3">
    <source>
        <dbReference type="Proteomes" id="UP001221898"/>
    </source>
</evidence>
<dbReference type="EMBL" id="JAINUG010000016">
    <property type="protein sequence ID" value="KAJ8413443.1"/>
    <property type="molecule type" value="Genomic_DNA"/>
</dbReference>
<feature type="compositionally biased region" description="Acidic residues" evidence="1">
    <location>
        <begin position="82"/>
        <end position="91"/>
    </location>
</feature>
<evidence type="ECO:0000256" key="1">
    <source>
        <dbReference type="SAM" id="MobiDB-lite"/>
    </source>
</evidence>
<organism evidence="2 3">
    <name type="scientific">Aldrovandia affinis</name>
    <dbReference type="NCBI Taxonomy" id="143900"/>
    <lineage>
        <taxon>Eukaryota</taxon>
        <taxon>Metazoa</taxon>
        <taxon>Chordata</taxon>
        <taxon>Craniata</taxon>
        <taxon>Vertebrata</taxon>
        <taxon>Euteleostomi</taxon>
        <taxon>Actinopterygii</taxon>
        <taxon>Neopterygii</taxon>
        <taxon>Teleostei</taxon>
        <taxon>Notacanthiformes</taxon>
        <taxon>Halosauridae</taxon>
        <taxon>Aldrovandia</taxon>
    </lineage>
</organism>